<evidence type="ECO:0000313" key="1">
    <source>
        <dbReference type="EMBL" id="KAJ2967715.1"/>
    </source>
</evidence>
<name>A0ACC1ML38_9HYPO</name>
<keyword evidence="2" id="KW-1185">Reference proteome</keyword>
<comment type="caution">
    <text evidence="1">The sequence shown here is derived from an EMBL/GenBank/DDBJ whole genome shotgun (WGS) entry which is preliminary data.</text>
</comment>
<protein>
    <submittedName>
        <fullName evidence="1">Uncharacterized protein</fullName>
    </submittedName>
</protein>
<dbReference type="Proteomes" id="UP001143910">
    <property type="component" value="Unassembled WGS sequence"/>
</dbReference>
<gene>
    <name evidence="1" type="ORF">NQ176_g9528</name>
</gene>
<sequence length="990" mass="112046">MLRPTVPRPIMHNAKELRRLEPSVKKRLEKSFPNDKRKESEWVDDLITTVNQKEDTFKDTTPALKVGEKSYVWRHYARRVVTTATSIGDFAIQFAPAPSPIIWSALKTLLAANATQCEDIEAIFGCADKVLSVVRVGKVYEAVYLNNTTCAVSSAALEELRSALVASYAQALKLLAHADKKLQEGAAKQFLVALTGGGNDGKELVSSLVKAENELSKVAQACHSNYSHAVSERQLKLLKDLEGPLKLIGRDMQLMFETMQANEVNTVLEYISSVKIGDIHLGQSEIRTSDATLPHIYLKTIYQSYIRQLARWQNQDGSLHKAVKDHYTRAVNNQQQQFTRKACEELLMTLTKSYPKVTLVLDALDECLPETRTEILSLFKNLIKEANHPVKVFFSSRVETDIEIAMTGNKFVKIGTEDNKADIDKYLAQEITKQGYWANLSQADKNFVRGTILDKSMGMFRWAALQWGQLKKLRVRDAVLDELKTLPKDLTDTYRKLYDENTFREKLLLQNIIKWVKASTEAISANALLAAVQLDVSVFESGKDFASPVALRELEDVSRNFLTYDERLDIWKFEHLSVLEFFEEQQTEWMETADEDTAILMLHSLIQCYTKWSLPKDYKEAEIFLDARTSKSEILDPRHSLQQHVRNNFITLLQRIATRKRPAPHISNLLRRFLGEESPQISSPQYRRWVNYVQHRDRSISWQQQRDLLPCDKSIFGIMVFGFHELLQDWWRKDIQVLETNEEKRDLLAIAASHNHTKLCGELLELGSEINRLLDRRVGCPLNAAVEAGAFQAAEFLLQNGADLTLPTDQTALDVAVGAGPQFIDLLIKYKVDTNIQGKGYAKFSCALSTAGYRGNVEIAKSLIANGADVNLEVSHDDYGTPLIAAAYGGSLECVKLFVENGADVNAVPEHGEYRTALGAALLGWGSSEAILRYLFTEAHADVNVLRLNLPTDGSRINTRHKRLAFLVREGHVPLEVMRDIRQLKENEYW</sequence>
<organism evidence="1 2">
    <name type="scientific">Zarea fungicola</name>
    <dbReference type="NCBI Taxonomy" id="93591"/>
    <lineage>
        <taxon>Eukaryota</taxon>
        <taxon>Fungi</taxon>
        <taxon>Dikarya</taxon>
        <taxon>Ascomycota</taxon>
        <taxon>Pezizomycotina</taxon>
        <taxon>Sordariomycetes</taxon>
        <taxon>Hypocreomycetidae</taxon>
        <taxon>Hypocreales</taxon>
        <taxon>Cordycipitaceae</taxon>
        <taxon>Zarea</taxon>
    </lineage>
</organism>
<proteinExistence type="predicted"/>
<evidence type="ECO:0000313" key="2">
    <source>
        <dbReference type="Proteomes" id="UP001143910"/>
    </source>
</evidence>
<dbReference type="EMBL" id="JANJQO010002210">
    <property type="protein sequence ID" value="KAJ2967715.1"/>
    <property type="molecule type" value="Genomic_DNA"/>
</dbReference>
<reference evidence="1" key="1">
    <citation type="submission" date="2022-08" db="EMBL/GenBank/DDBJ databases">
        <title>Genome Sequence of Lecanicillium fungicola.</title>
        <authorList>
            <person name="Buettner E."/>
        </authorList>
    </citation>
    <scope>NUCLEOTIDE SEQUENCE</scope>
    <source>
        <strain evidence="1">Babe33</strain>
    </source>
</reference>
<accession>A0ACC1ML38</accession>